<evidence type="ECO:0000259" key="6">
    <source>
        <dbReference type="PROSITE" id="PS50888"/>
    </source>
</evidence>
<evidence type="ECO:0000256" key="3">
    <source>
        <dbReference type="ARBA" id="ARBA00023125"/>
    </source>
</evidence>
<dbReference type="PROSITE" id="PS50888">
    <property type="entry name" value="BHLH"/>
    <property type="match status" value="1"/>
</dbReference>
<dbReference type="Pfam" id="PF00010">
    <property type="entry name" value="HLH"/>
    <property type="match status" value="1"/>
</dbReference>
<evidence type="ECO:0000256" key="2">
    <source>
        <dbReference type="ARBA" id="ARBA00023015"/>
    </source>
</evidence>
<keyword evidence="3" id="KW-0238">DNA-binding</keyword>
<dbReference type="GO" id="GO:0003677">
    <property type="term" value="F:DNA binding"/>
    <property type="evidence" value="ECO:0007669"/>
    <property type="project" value="UniProtKB-KW"/>
</dbReference>
<feature type="region of interest" description="Disordered" evidence="5">
    <location>
        <begin position="306"/>
        <end position="341"/>
    </location>
</feature>
<dbReference type="PANTHER" id="PTHR45855">
    <property type="entry name" value="TRANSCRIPTION FACTOR PIF1-RELATED"/>
    <property type="match status" value="1"/>
</dbReference>
<name>A0A3L6RBL2_PANMI</name>
<evidence type="ECO:0000256" key="5">
    <source>
        <dbReference type="SAM" id="MobiDB-lite"/>
    </source>
</evidence>
<reference evidence="8" key="1">
    <citation type="journal article" date="2019" name="Nat. Commun.">
        <title>The genome of broomcorn millet.</title>
        <authorList>
            <person name="Zou C."/>
            <person name="Miki D."/>
            <person name="Li D."/>
            <person name="Tang Q."/>
            <person name="Xiao L."/>
            <person name="Rajput S."/>
            <person name="Deng P."/>
            <person name="Jia W."/>
            <person name="Huang R."/>
            <person name="Zhang M."/>
            <person name="Sun Y."/>
            <person name="Hu J."/>
            <person name="Fu X."/>
            <person name="Schnable P.S."/>
            <person name="Li F."/>
            <person name="Zhang H."/>
            <person name="Feng B."/>
            <person name="Zhu X."/>
            <person name="Liu R."/>
            <person name="Schnable J.C."/>
            <person name="Zhu J.-K."/>
            <person name="Zhang H."/>
        </authorList>
    </citation>
    <scope>NUCLEOTIDE SEQUENCE [LARGE SCALE GENOMIC DNA]</scope>
</reference>
<dbReference type="GO" id="GO:0046983">
    <property type="term" value="F:protein dimerization activity"/>
    <property type="evidence" value="ECO:0007669"/>
    <property type="project" value="InterPro"/>
</dbReference>
<gene>
    <name evidence="7" type="ORF">C2845_PM06G33020</name>
</gene>
<dbReference type="InterPro" id="IPR031066">
    <property type="entry name" value="bHLH_ALC-like_plant"/>
</dbReference>
<dbReference type="Proteomes" id="UP000275267">
    <property type="component" value="Unassembled WGS sequence"/>
</dbReference>
<dbReference type="OrthoDB" id="695860at2759"/>
<feature type="compositionally biased region" description="Low complexity" evidence="5">
    <location>
        <begin position="306"/>
        <end position="325"/>
    </location>
</feature>
<comment type="caution">
    <text evidence="7">The sequence shown here is derived from an EMBL/GenBank/DDBJ whole genome shotgun (WGS) entry which is preliminary data.</text>
</comment>
<keyword evidence="4" id="KW-0804">Transcription</keyword>
<dbReference type="InterPro" id="IPR036638">
    <property type="entry name" value="HLH_DNA-bd_sf"/>
</dbReference>
<dbReference type="PANTHER" id="PTHR45855:SF24">
    <property type="entry name" value="HELIX-LOOP-HELIX DNA-BINDING DOMAIN CONTAINING PROTEIN, EXPRESSED"/>
    <property type="match status" value="1"/>
</dbReference>
<accession>A0A3L6RBL2</accession>
<feature type="domain" description="BHLH" evidence="6">
    <location>
        <begin position="164"/>
        <end position="214"/>
    </location>
</feature>
<evidence type="ECO:0000313" key="8">
    <source>
        <dbReference type="Proteomes" id="UP000275267"/>
    </source>
</evidence>
<sequence length="341" mass="35449">MNCPGHAAVPWWRYPDDAGEAAAANAAAAAAGDTSVDMITDYSTDDLFELVCEQGGGGGAGGAPGLRTMRPAAESYHWSSPPPPEVRFEPPSEGQMAAWLCTIVRGEELDVNDCGGRDDVPAAKGSSDNASTTTESKGKLPAVTESMQEMRKPSSAGRSSRRSHHAEAHNLTEKRRRHKINERHKTLQQLVPGCDNKSNQASTLDHTIQYMKSLQQHVQAMSIGPARPAAAATVPVLPSQYAAPGAPPVAVPMMPAASVVLAPAPTTMVPFGAMLQMPHHYPAAVPVMMPGSASAVPLYPAAAPPRAAAVAPGGAGGSSASLRHGSGSRKGKGGRSQRQKH</sequence>
<dbReference type="STRING" id="4540.A0A3L6RBL2"/>
<dbReference type="Gene3D" id="4.10.280.10">
    <property type="entry name" value="Helix-loop-helix DNA-binding domain"/>
    <property type="match status" value="1"/>
</dbReference>
<keyword evidence="2" id="KW-0805">Transcription regulation</keyword>
<dbReference type="AlphaFoldDB" id="A0A3L6RBL2"/>
<dbReference type="InterPro" id="IPR011598">
    <property type="entry name" value="bHLH_dom"/>
</dbReference>
<dbReference type="EMBL" id="PQIB02000009">
    <property type="protein sequence ID" value="RLM99983.1"/>
    <property type="molecule type" value="Genomic_DNA"/>
</dbReference>
<dbReference type="GO" id="GO:0005634">
    <property type="term" value="C:nucleus"/>
    <property type="evidence" value="ECO:0007669"/>
    <property type="project" value="TreeGrafter"/>
</dbReference>
<evidence type="ECO:0000256" key="1">
    <source>
        <dbReference type="ARBA" id="ARBA00005510"/>
    </source>
</evidence>
<keyword evidence="8" id="KW-1185">Reference proteome</keyword>
<feature type="region of interest" description="Disordered" evidence="5">
    <location>
        <begin position="115"/>
        <end position="179"/>
    </location>
</feature>
<protein>
    <recommendedName>
        <fullName evidence="6">BHLH domain-containing protein</fullName>
    </recommendedName>
</protein>
<evidence type="ECO:0000256" key="4">
    <source>
        <dbReference type="ARBA" id="ARBA00023163"/>
    </source>
</evidence>
<evidence type="ECO:0000313" key="7">
    <source>
        <dbReference type="EMBL" id="RLM99983.1"/>
    </source>
</evidence>
<proteinExistence type="inferred from homology"/>
<dbReference type="SMART" id="SM00353">
    <property type="entry name" value="HLH"/>
    <property type="match status" value="1"/>
</dbReference>
<feature type="compositionally biased region" description="Polar residues" evidence="5">
    <location>
        <begin position="126"/>
        <end position="135"/>
    </location>
</feature>
<dbReference type="SUPFAM" id="SSF47459">
    <property type="entry name" value="HLH, helix-loop-helix DNA-binding domain"/>
    <property type="match status" value="1"/>
</dbReference>
<comment type="similarity">
    <text evidence="1">Belongs to the bHLH protein family.</text>
</comment>
<organism evidence="7 8">
    <name type="scientific">Panicum miliaceum</name>
    <name type="common">Proso millet</name>
    <name type="synonym">Broomcorn millet</name>
    <dbReference type="NCBI Taxonomy" id="4540"/>
    <lineage>
        <taxon>Eukaryota</taxon>
        <taxon>Viridiplantae</taxon>
        <taxon>Streptophyta</taxon>
        <taxon>Embryophyta</taxon>
        <taxon>Tracheophyta</taxon>
        <taxon>Spermatophyta</taxon>
        <taxon>Magnoliopsida</taxon>
        <taxon>Liliopsida</taxon>
        <taxon>Poales</taxon>
        <taxon>Poaceae</taxon>
        <taxon>PACMAD clade</taxon>
        <taxon>Panicoideae</taxon>
        <taxon>Panicodae</taxon>
        <taxon>Paniceae</taxon>
        <taxon>Panicinae</taxon>
        <taxon>Panicum</taxon>
        <taxon>Panicum sect. Panicum</taxon>
    </lineage>
</organism>
<feature type="compositionally biased region" description="Basic residues" evidence="5">
    <location>
        <begin position="326"/>
        <end position="341"/>
    </location>
</feature>